<dbReference type="KEGG" id="lcre:Pla8534_51030"/>
<reference evidence="3 4" key="1">
    <citation type="submission" date="2019-02" db="EMBL/GenBank/DDBJ databases">
        <title>Deep-cultivation of Planctomycetes and their phenomic and genomic characterization uncovers novel biology.</title>
        <authorList>
            <person name="Wiegand S."/>
            <person name="Jogler M."/>
            <person name="Boedeker C."/>
            <person name="Pinto D."/>
            <person name="Vollmers J."/>
            <person name="Rivas-Marin E."/>
            <person name="Kohn T."/>
            <person name="Peeters S.H."/>
            <person name="Heuer A."/>
            <person name="Rast P."/>
            <person name="Oberbeckmann S."/>
            <person name="Bunk B."/>
            <person name="Jeske O."/>
            <person name="Meyerdierks A."/>
            <person name="Storesund J.E."/>
            <person name="Kallscheuer N."/>
            <person name="Luecker S."/>
            <person name="Lage O.M."/>
            <person name="Pohl T."/>
            <person name="Merkel B.J."/>
            <person name="Hornburger P."/>
            <person name="Mueller R.-W."/>
            <person name="Bruemmer F."/>
            <person name="Labrenz M."/>
            <person name="Spormann A.M."/>
            <person name="Op den Camp H."/>
            <person name="Overmann J."/>
            <person name="Amann R."/>
            <person name="Jetten M.S.M."/>
            <person name="Mascher T."/>
            <person name="Medema M.H."/>
            <person name="Devos D.P."/>
            <person name="Kaster A.-K."/>
            <person name="Ovreas L."/>
            <person name="Rohde M."/>
            <person name="Galperin M.Y."/>
            <person name="Jogler C."/>
        </authorList>
    </citation>
    <scope>NUCLEOTIDE SEQUENCE [LARGE SCALE GENOMIC DNA]</scope>
    <source>
        <strain evidence="3 4">Pla85_3_4</strain>
    </source>
</reference>
<evidence type="ECO:0000256" key="2">
    <source>
        <dbReference type="SAM" id="SignalP"/>
    </source>
</evidence>
<gene>
    <name evidence="3" type="ORF">Pla8534_51030</name>
</gene>
<evidence type="ECO:0000313" key="3">
    <source>
        <dbReference type="EMBL" id="QDU97258.1"/>
    </source>
</evidence>
<sequence length="312" mass="34821" precursor="true">MKKTLSFLAMFVALLATAPAMAAAPVVPGTGVKVDKVGDDFEDPEWQFFPNGPKSSYDIDENRRSPTGTSKNGRWYEGIKRGYPDIVRRVETPKRGLAGSKGALAMRSLQTGIPGAPSGQLHQDDYICNIHQRIGMVPVNQSPNCVVRVFLPPIDTWENRTGPSFGFRLALTTTAYKSGQGFLGLGSGYEEETYWPGMFINLESKTDRGREYDSAFISVRGAKNGADFRSKPIEVTGWWTFGMSVTPDGMVHYYAKPGVEDLTAKDYITSQYPYGYRAEKFKTFFFNVCNGDNGRDWSTEWIVDDPTMYLVR</sequence>
<evidence type="ECO:0000313" key="4">
    <source>
        <dbReference type="Proteomes" id="UP000317648"/>
    </source>
</evidence>
<feature type="signal peptide" evidence="2">
    <location>
        <begin position="1"/>
        <end position="22"/>
    </location>
</feature>
<name>A0A518DZJ1_9BACT</name>
<dbReference type="EMBL" id="CP036433">
    <property type="protein sequence ID" value="QDU97258.1"/>
    <property type="molecule type" value="Genomic_DNA"/>
</dbReference>
<evidence type="ECO:0000256" key="1">
    <source>
        <dbReference type="SAM" id="MobiDB-lite"/>
    </source>
</evidence>
<keyword evidence="4" id="KW-1185">Reference proteome</keyword>
<keyword evidence="2" id="KW-0732">Signal</keyword>
<proteinExistence type="predicted"/>
<feature type="region of interest" description="Disordered" evidence="1">
    <location>
        <begin position="51"/>
        <end position="73"/>
    </location>
</feature>
<accession>A0A518DZJ1</accession>
<dbReference type="AlphaFoldDB" id="A0A518DZJ1"/>
<dbReference type="RefSeq" id="WP_231756398.1">
    <property type="nucleotide sequence ID" value="NZ_CP036433.1"/>
</dbReference>
<dbReference type="Proteomes" id="UP000317648">
    <property type="component" value="Chromosome"/>
</dbReference>
<organism evidence="3 4">
    <name type="scientific">Lignipirellula cremea</name>
    <dbReference type="NCBI Taxonomy" id="2528010"/>
    <lineage>
        <taxon>Bacteria</taxon>
        <taxon>Pseudomonadati</taxon>
        <taxon>Planctomycetota</taxon>
        <taxon>Planctomycetia</taxon>
        <taxon>Pirellulales</taxon>
        <taxon>Pirellulaceae</taxon>
        <taxon>Lignipirellula</taxon>
    </lineage>
</organism>
<feature type="chain" id="PRO_5022074481" evidence="2">
    <location>
        <begin position="23"/>
        <end position="312"/>
    </location>
</feature>
<protein>
    <submittedName>
        <fullName evidence="3">Uncharacterized protein</fullName>
    </submittedName>
</protein>